<feature type="transmembrane region" description="Helical" evidence="5">
    <location>
        <begin position="120"/>
        <end position="140"/>
    </location>
</feature>
<organism evidence="7 8">
    <name type="scientific">Phocaeicola vulgatus</name>
    <name type="common">Bacteroides vulgatus</name>
    <dbReference type="NCBI Taxonomy" id="821"/>
    <lineage>
        <taxon>Bacteria</taxon>
        <taxon>Pseudomonadati</taxon>
        <taxon>Bacteroidota</taxon>
        <taxon>Bacteroidia</taxon>
        <taxon>Bacteroidales</taxon>
        <taxon>Bacteroidaceae</taxon>
        <taxon>Phocaeicola</taxon>
    </lineage>
</organism>
<evidence type="ECO:0000256" key="4">
    <source>
        <dbReference type="ARBA" id="ARBA00023136"/>
    </source>
</evidence>
<evidence type="ECO:0000313" key="8">
    <source>
        <dbReference type="Proteomes" id="UP000261278"/>
    </source>
</evidence>
<dbReference type="InterPro" id="IPR007016">
    <property type="entry name" value="O-antigen_ligase-rel_domated"/>
</dbReference>
<gene>
    <name evidence="7" type="ORF">DXC44_01740</name>
</gene>
<feature type="transmembrane region" description="Helical" evidence="5">
    <location>
        <begin position="88"/>
        <end position="108"/>
    </location>
</feature>
<evidence type="ECO:0000256" key="1">
    <source>
        <dbReference type="ARBA" id="ARBA00004141"/>
    </source>
</evidence>
<comment type="subcellular location">
    <subcellularLocation>
        <location evidence="1">Membrane</location>
        <topology evidence="1">Multi-pass membrane protein</topology>
    </subcellularLocation>
</comment>
<dbReference type="Pfam" id="PF04932">
    <property type="entry name" value="Wzy_C"/>
    <property type="match status" value="1"/>
</dbReference>
<reference evidence="7 8" key="1">
    <citation type="submission" date="2018-08" db="EMBL/GenBank/DDBJ databases">
        <title>A genome reference for cultivated species of the human gut microbiota.</title>
        <authorList>
            <person name="Zou Y."/>
            <person name="Xue W."/>
            <person name="Luo G."/>
        </authorList>
    </citation>
    <scope>NUCLEOTIDE SEQUENCE [LARGE SCALE GENOMIC DNA]</scope>
    <source>
        <strain evidence="7 8">TF05-18</strain>
    </source>
</reference>
<feature type="transmembrane region" description="Helical" evidence="5">
    <location>
        <begin position="315"/>
        <end position="334"/>
    </location>
</feature>
<feature type="transmembrane region" description="Helical" evidence="5">
    <location>
        <begin position="12"/>
        <end position="29"/>
    </location>
</feature>
<feature type="transmembrane region" description="Helical" evidence="5">
    <location>
        <begin position="346"/>
        <end position="367"/>
    </location>
</feature>
<evidence type="ECO:0000313" key="7">
    <source>
        <dbReference type="EMBL" id="RGL89451.1"/>
    </source>
</evidence>
<name>A0A396AN39_PHOVU</name>
<evidence type="ECO:0000259" key="6">
    <source>
        <dbReference type="Pfam" id="PF04932"/>
    </source>
</evidence>
<keyword evidence="4 5" id="KW-0472">Membrane</keyword>
<keyword evidence="3 5" id="KW-1133">Transmembrane helix</keyword>
<dbReference type="Proteomes" id="UP000261278">
    <property type="component" value="Unassembled WGS sequence"/>
</dbReference>
<evidence type="ECO:0000256" key="5">
    <source>
        <dbReference type="SAM" id="Phobius"/>
    </source>
</evidence>
<evidence type="ECO:0000256" key="2">
    <source>
        <dbReference type="ARBA" id="ARBA00022692"/>
    </source>
</evidence>
<feature type="transmembrane region" description="Helical" evidence="5">
    <location>
        <begin position="220"/>
        <end position="244"/>
    </location>
</feature>
<comment type="caution">
    <text evidence="7">The sequence shown here is derived from an EMBL/GenBank/DDBJ whole genome shotgun (WGS) entry which is preliminary data.</text>
</comment>
<dbReference type="GO" id="GO:0016020">
    <property type="term" value="C:membrane"/>
    <property type="evidence" value="ECO:0007669"/>
    <property type="project" value="UniProtKB-SubCell"/>
</dbReference>
<feature type="domain" description="O-antigen ligase-related" evidence="6">
    <location>
        <begin position="179"/>
        <end position="332"/>
    </location>
</feature>
<feature type="transmembrane region" description="Helical" evidence="5">
    <location>
        <begin position="176"/>
        <end position="208"/>
    </location>
</feature>
<dbReference type="EMBL" id="QSSN01000001">
    <property type="protein sequence ID" value="RGL89451.1"/>
    <property type="molecule type" value="Genomic_DNA"/>
</dbReference>
<accession>A0A396AN39</accession>
<keyword evidence="2 5" id="KW-0812">Transmembrane</keyword>
<dbReference type="RefSeq" id="WP_117677797.1">
    <property type="nucleotide sequence ID" value="NZ_JACBPU010000008.1"/>
</dbReference>
<protein>
    <recommendedName>
        <fullName evidence="6">O-antigen ligase-related domain-containing protein</fullName>
    </recommendedName>
</protein>
<feature type="transmembrane region" description="Helical" evidence="5">
    <location>
        <begin position="64"/>
        <end position="82"/>
    </location>
</feature>
<evidence type="ECO:0000256" key="3">
    <source>
        <dbReference type="ARBA" id="ARBA00022989"/>
    </source>
</evidence>
<dbReference type="AlphaFoldDB" id="A0A396AN39"/>
<feature type="transmembrane region" description="Helical" evidence="5">
    <location>
        <begin position="35"/>
        <end position="52"/>
    </location>
</feature>
<proteinExistence type="predicted"/>
<sequence length="402" mass="46489">MRIVEKYSTANFLLLIGVLLLGVIFYDYIDQQTGFSYIDEIFAFLLLLTWVIRGDKSVKAKEFLFFSLIALFYLIKSLLYPLNVSKAIWIDFIIEIKPFIAFYCAYNLDLNITEKQKKIICRLCIIIALGLLPLGIVGFGGGEKMAVFCLHSRFCTMCECLGVTYFIFSKRDKRSLLIASLMIALGICAMRSKIFGFLALWLGIMYIWKIDMRRFFRMKTIVPMVVILFGVIYVAWEKIVFYFITGTENSENLYARPALYLGIVNILKDHPVLGSGFGTYACWASRIFYSPLYYDYGLSNIYGLSPDVPNFINDAFYPLLCQFGLIGIILYINFWRLRFIEAKRSLYTIGDVYGFKLVLLFIGFFIIESTSDTTFTHNRGMYMLIMLTLVLKDLQTRRNDVK</sequence>